<evidence type="ECO:0000313" key="2">
    <source>
        <dbReference type="EMBL" id="EOY25123.1"/>
    </source>
</evidence>
<gene>
    <name evidence="2" type="ORF">TCM_016535</name>
</gene>
<dbReference type="EMBL" id="CM001881">
    <property type="protein sequence ID" value="EOY25123.1"/>
    <property type="molecule type" value="Genomic_DNA"/>
</dbReference>
<dbReference type="Gramene" id="EOY25123">
    <property type="protein sequence ID" value="EOY25123"/>
    <property type="gene ID" value="TCM_016535"/>
</dbReference>
<name>A0A061G6U5_THECC</name>
<keyword evidence="3" id="KW-1185">Reference proteome</keyword>
<dbReference type="Proteomes" id="UP000026915">
    <property type="component" value="Chromosome 3"/>
</dbReference>
<evidence type="ECO:0000313" key="3">
    <source>
        <dbReference type="Proteomes" id="UP000026915"/>
    </source>
</evidence>
<organism evidence="2 3">
    <name type="scientific">Theobroma cacao</name>
    <name type="common">Cacao</name>
    <name type="synonym">Cocoa</name>
    <dbReference type="NCBI Taxonomy" id="3641"/>
    <lineage>
        <taxon>Eukaryota</taxon>
        <taxon>Viridiplantae</taxon>
        <taxon>Streptophyta</taxon>
        <taxon>Embryophyta</taxon>
        <taxon>Tracheophyta</taxon>
        <taxon>Spermatophyta</taxon>
        <taxon>Magnoliopsida</taxon>
        <taxon>eudicotyledons</taxon>
        <taxon>Gunneridae</taxon>
        <taxon>Pentapetalae</taxon>
        <taxon>rosids</taxon>
        <taxon>malvids</taxon>
        <taxon>Malvales</taxon>
        <taxon>Malvaceae</taxon>
        <taxon>Byttnerioideae</taxon>
        <taxon>Theobroma</taxon>
    </lineage>
</organism>
<dbReference type="AlphaFoldDB" id="A0A061G6U5"/>
<proteinExistence type="predicted"/>
<protein>
    <submittedName>
        <fullName evidence="2">Uncharacterized protein</fullName>
    </submittedName>
</protein>
<evidence type="ECO:0000256" key="1">
    <source>
        <dbReference type="SAM" id="MobiDB-lite"/>
    </source>
</evidence>
<reference evidence="2 3" key="1">
    <citation type="journal article" date="2013" name="Genome Biol.">
        <title>The genome sequence of the most widely cultivated cacao type and its use to identify candidate genes regulating pod color.</title>
        <authorList>
            <person name="Motamayor J.C."/>
            <person name="Mockaitis K."/>
            <person name="Schmutz J."/>
            <person name="Haiminen N."/>
            <person name="Iii D.L."/>
            <person name="Cornejo O."/>
            <person name="Findley S.D."/>
            <person name="Zheng P."/>
            <person name="Utro F."/>
            <person name="Royaert S."/>
            <person name="Saski C."/>
            <person name="Jenkins J."/>
            <person name="Podicheti R."/>
            <person name="Zhao M."/>
            <person name="Scheffler B.E."/>
            <person name="Stack J.C."/>
            <person name="Feltus F.A."/>
            <person name="Mustiga G.M."/>
            <person name="Amores F."/>
            <person name="Phillips W."/>
            <person name="Marelli J.P."/>
            <person name="May G.D."/>
            <person name="Shapiro H."/>
            <person name="Ma J."/>
            <person name="Bustamante C.D."/>
            <person name="Schnell R.J."/>
            <person name="Main D."/>
            <person name="Gilbert D."/>
            <person name="Parida L."/>
            <person name="Kuhn D.N."/>
        </authorList>
    </citation>
    <scope>NUCLEOTIDE SEQUENCE [LARGE SCALE GENOMIC DNA]</scope>
    <source>
        <strain evidence="3">cv. Matina 1-6</strain>
    </source>
</reference>
<accession>A0A061G6U5</accession>
<sequence length="121" mass="14172">MNRAPWSTSGLYNDLVIHLFSYHHQFNCHNTGERRDQENEEWSSFTDKPLQDSSFFDFRPSTVFEGLIPNDTKFGPSRDAAKVSKARRRLRKSEEQREVEKEITIAEGRCPRKYGGSFYCC</sequence>
<dbReference type="HOGENOM" id="CLU_2042289_0_0_1"/>
<dbReference type="InParanoid" id="A0A061G6U5"/>
<feature type="region of interest" description="Disordered" evidence="1">
    <location>
        <begin position="75"/>
        <end position="97"/>
    </location>
</feature>